<evidence type="ECO:0000256" key="1">
    <source>
        <dbReference type="ARBA" id="ARBA00023180"/>
    </source>
</evidence>
<dbReference type="InterPro" id="IPR019819">
    <property type="entry name" value="Carboxylesterase_B_CS"/>
</dbReference>
<organism evidence="3 4">
    <name type="scientific">Laodelphax striatellus</name>
    <name type="common">Small brown planthopper</name>
    <name type="synonym">Delphax striatella</name>
    <dbReference type="NCBI Taxonomy" id="195883"/>
    <lineage>
        <taxon>Eukaryota</taxon>
        <taxon>Metazoa</taxon>
        <taxon>Ecdysozoa</taxon>
        <taxon>Arthropoda</taxon>
        <taxon>Hexapoda</taxon>
        <taxon>Insecta</taxon>
        <taxon>Pterygota</taxon>
        <taxon>Neoptera</taxon>
        <taxon>Paraneoptera</taxon>
        <taxon>Hemiptera</taxon>
        <taxon>Auchenorrhyncha</taxon>
        <taxon>Fulgoroidea</taxon>
        <taxon>Delphacidae</taxon>
        <taxon>Criomorphinae</taxon>
        <taxon>Laodelphax</taxon>
    </lineage>
</organism>
<gene>
    <name evidence="3" type="ORF">LSTR_LSTR015966</name>
</gene>
<evidence type="ECO:0000313" key="3">
    <source>
        <dbReference type="EMBL" id="RZF31991.1"/>
    </source>
</evidence>
<dbReference type="SUPFAM" id="SSF53474">
    <property type="entry name" value="alpha/beta-Hydrolases"/>
    <property type="match status" value="1"/>
</dbReference>
<dbReference type="Gene3D" id="3.40.50.1820">
    <property type="entry name" value="alpha/beta hydrolase"/>
    <property type="match status" value="1"/>
</dbReference>
<dbReference type="AlphaFoldDB" id="A0A482WFM2"/>
<dbReference type="InterPro" id="IPR050309">
    <property type="entry name" value="Type-B_Carboxylest/Lipase"/>
</dbReference>
<dbReference type="STRING" id="195883.A0A482WFM2"/>
<dbReference type="SMR" id="A0A482WFM2"/>
<dbReference type="Proteomes" id="UP000291343">
    <property type="component" value="Unassembled WGS sequence"/>
</dbReference>
<evidence type="ECO:0000259" key="2">
    <source>
        <dbReference type="Pfam" id="PF00135"/>
    </source>
</evidence>
<dbReference type="InterPro" id="IPR029058">
    <property type="entry name" value="AB_hydrolase_fold"/>
</dbReference>
<dbReference type="PROSITE" id="PS00941">
    <property type="entry name" value="CARBOXYLESTERASE_B_2"/>
    <property type="match status" value="1"/>
</dbReference>
<dbReference type="OrthoDB" id="408631at2759"/>
<comment type="caution">
    <text evidence="3">The sequence shown here is derived from an EMBL/GenBank/DDBJ whole genome shotgun (WGS) entry which is preliminary data.</text>
</comment>
<dbReference type="InParanoid" id="A0A482WFM2"/>
<dbReference type="Pfam" id="PF00135">
    <property type="entry name" value="COesterase"/>
    <property type="match status" value="1"/>
</dbReference>
<dbReference type="EMBL" id="QKKF02037655">
    <property type="protein sequence ID" value="RZF31991.1"/>
    <property type="molecule type" value="Genomic_DNA"/>
</dbReference>
<sequence>MTQQCTKLRPPQPPRKWEDVLDASLPLWDEKSIKRCTQYLNWSDRVGKKLVGSEDCLYLDIIRPGDIELVNQYRQHAAFHDSKEADVVVILNTGTFMYDIPLSRQRVAHNLCCTYTIFVFVRYRLGPFGFMTTNDAIMPANLGMLDQIAALKWVQRTIVHFHGEPNKVTLAGAGAAAASVHLHMLSPLSEGLFKKAISVSGSALNAWAVSESADQLTKDYATRLNCSTPPLVSKTEMRDCLLTKPALDIADQYDLALIYRNLPISAFAPTVDHHFLQAPPHVLMRGVSQRNIPWLVSFTKEEGIFPLMDWIDRDPYRRVVDVKWDSVAPYLLDLYASVGEEQHSNLSQIIRKHYLKGDGRQSLINSYQHLNLLRNMISDRLFKTGIVEAARLHARGSDAKVYLYEYSYKGEFSMARLLARDPDDPTQIGVDIPEMLQGTGHMEDFLIYINGCTTAKPTLPEDKQMKNALTWLWSSFITDGVPELVVNPENPEENVKLIDVLDDIPEEPE</sequence>
<dbReference type="InterPro" id="IPR002018">
    <property type="entry name" value="CarbesteraseB"/>
</dbReference>
<protein>
    <recommendedName>
        <fullName evidence="2">Carboxylesterase type B domain-containing protein</fullName>
    </recommendedName>
</protein>
<feature type="domain" description="Carboxylesterase type B" evidence="2">
    <location>
        <begin position="8"/>
        <end position="484"/>
    </location>
</feature>
<reference evidence="3 4" key="1">
    <citation type="journal article" date="2017" name="Gigascience">
        <title>Genome sequence of the small brown planthopper, Laodelphax striatellus.</title>
        <authorList>
            <person name="Zhu J."/>
            <person name="Jiang F."/>
            <person name="Wang X."/>
            <person name="Yang P."/>
            <person name="Bao Y."/>
            <person name="Zhao W."/>
            <person name="Wang W."/>
            <person name="Lu H."/>
            <person name="Wang Q."/>
            <person name="Cui N."/>
            <person name="Li J."/>
            <person name="Chen X."/>
            <person name="Luo L."/>
            <person name="Yu J."/>
            <person name="Kang L."/>
            <person name="Cui F."/>
        </authorList>
    </citation>
    <scope>NUCLEOTIDE SEQUENCE [LARGE SCALE GENOMIC DNA]</scope>
    <source>
        <strain evidence="3">Lst14</strain>
    </source>
</reference>
<name>A0A482WFM2_LAOST</name>
<dbReference type="PANTHER" id="PTHR11559">
    <property type="entry name" value="CARBOXYLESTERASE"/>
    <property type="match status" value="1"/>
</dbReference>
<evidence type="ECO:0000313" key="4">
    <source>
        <dbReference type="Proteomes" id="UP000291343"/>
    </source>
</evidence>
<proteinExistence type="predicted"/>
<keyword evidence="1" id="KW-0325">Glycoprotein</keyword>
<accession>A0A482WFM2</accession>
<keyword evidence="4" id="KW-1185">Reference proteome</keyword>